<evidence type="ECO:0000256" key="7">
    <source>
        <dbReference type="SAM" id="MobiDB-lite"/>
    </source>
</evidence>
<organism evidence="9 10">
    <name type="scientific">Anaeramoeba ignava</name>
    <name type="common">Anaerobic marine amoeba</name>
    <dbReference type="NCBI Taxonomy" id="1746090"/>
    <lineage>
        <taxon>Eukaryota</taxon>
        <taxon>Metamonada</taxon>
        <taxon>Anaeramoebidae</taxon>
        <taxon>Anaeramoeba</taxon>
    </lineage>
</organism>
<evidence type="ECO:0000259" key="8">
    <source>
        <dbReference type="PROSITE" id="PS50217"/>
    </source>
</evidence>
<feature type="compositionally biased region" description="Basic and acidic residues" evidence="7">
    <location>
        <begin position="82"/>
        <end position="110"/>
    </location>
</feature>
<evidence type="ECO:0000256" key="2">
    <source>
        <dbReference type="ARBA" id="ARBA00007163"/>
    </source>
</evidence>
<evidence type="ECO:0000313" key="9">
    <source>
        <dbReference type="EMBL" id="KAJ5071683.1"/>
    </source>
</evidence>
<evidence type="ECO:0000256" key="1">
    <source>
        <dbReference type="ARBA" id="ARBA00004123"/>
    </source>
</evidence>
<dbReference type="SMART" id="SM00338">
    <property type="entry name" value="BRLZ"/>
    <property type="match status" value="1"/>
</dbReference>
<accession>A0A9Q0R9R2</accession>
<dbReference type="PROSITE" id="PS50217">
    <property type="entry name" value="BZIP"/>
    <property type="match status" value="1"/>
</dbReference>
<keyword evidence="4" id="KW-0238">DNA-binding</keyword>
<dbReference type="GO" id="GO:0003700">
    <property type="term" value="F:DNA-binding transcription factor activity"/>
    <property type="evidence" value="ECO:0007669"/>
    <property type="project" value="InterPro"/>
</dbReference>
<feature type="compositionally biased region" description="Basic residues" evidence="7">
    <location>
        <begin position="64"/>
        <end position="81"/>
    </location>
</feature>
<feature type="region of interest" description="Disordered" evidence="7">
    <location>
        <begin position="1"/>
        <end position="119"/>
    </location>
</feature>
<evidence type="ECO:0000256" key="6">
    <source>
        <dbReference type="ARBA" id="ARBA00023242"/>
    </source>
</evidence>
<dbReference type="PANTHER" id="PTHR47416">
    <property type="entry name" value="BASIC-LEUCINE ZIPPER TRANSCRIPTION FACTOR F-RELATED"/>
    <property type="match status" value="1"/>
</dbReference>
<gene>
    <name evidence="9" type="ORF">M0811_10092</name>
</gene>
<evidence type="ECO:0000256" key="3">
    <source>
        <dbReference type="ARBA" id="ARBA00023015"/>
    </source>
</evidence>
<name>A0A9Q0R9R2_ANAIG</name>
<keyword evidence="6" id="KW-0539">Nucleus</keyword>
<dbReference type="GO" id="GO:0005634">
    <property type="term" value="C:nucleus"/>
    <property type="evidence" value="ECO:0007669"/>
    <property type="project" value="UniProtKB-SubCell"/>
</dbReference>
<keyword evidence="10" id="KW-1185">Reference proteome</keyword>
<reference evidence="9" key="1">
    <citation type="submission" date="2022-10" db="EMBL/GenBank/DDBJ databases">
        <title>Novel sulphate-reducing endosymbionts in the free-living metamonad Anaeramoeba.</title>
        <authorList>
            <person name="Jerlstrom-Hultqvist J."/>
            <person name="Cepicka I."/>
            <person name="Gallot-Lavallee L."/>
            <person name="Salas-Leiva D."/>
            <person name="Curtis B.A."/>
            <person name="Zahonova K."/>
            <person name="Pipaliya S."/>
            <person name="Dacks J."/>
            <person name="Roger A.J."/>
        </authorList>
    </citation>
    <scope>NUCLEOTIDE SEQUENCE</scope>
    <source>
        <strain evidence="9">BMAN</strain>
    </source>
</reference>
<dbReference type="PANTHER" id="PTHR47416:SF8">
    <property type="entry name" value="BASIC-LEUCINE ZIPPER TRANSCRIPTION FACTOR E-RELATED"/>
    <property type="match status" value="1"/>
</dbReference>
<protein>
    <submittedName>
        <fullName evidence="9">Basic-leucine zipper transcription factor f-related</fullName>
    </submittedName>
</protein>
<dbReference type="Proteomes" id="UP001149090">
    <property type="component" value="Unassembled WGS sequence"/>
</dbReference>
<feature type="domain" description="BZIP" evidence="8">
    <location>
        <begin position="99"/>
        <end position="162"/>
    </location>
</feature>
<evidence type="ECO:0000256" key="5">
    <source>
        <dbReference type="ARBA" id="ARBA00023163"/>
    </source>
</evidence>
<sequence length="190" mass="22421">MENLFKLNPDFSKTDSELESDNFQEQEDEFEQNNEDSYSNEDDLNESQIKRLKTKKLKNETKSKSKSKPKTKSKSKNKTKKTRDTSSKKKKSENRTKSKKNDEDRLKTNREAAQAFRQRQKQLIDDLEEKVEKLENENAEYRTRTEALEAERRVLASQLEYFQTFMTRAMSLAYRNSPTGPKGPDDFKKI</sequence>
<comment type="similarity">
    <text evidence="2">Belongs to the bZIP family.</text>
</comment>
<dbReference type="EMBL" id="JAPDFW010000086">
    <property type="protein sequence ID" value="KAJ5071683.1"/>
    <property type="molecule type" value="Genomic_DNA"/>
</dbReference>
<dbReference type="Gene3D" id="1.20.5.170">
    <property type="match status" value="1"/>
</dbReference>
<dbReference type="AlphaFoldDB" id="A0A9Q0R9R2"/>
<evidence type="ECO:0000256" key="4">
    <source>
        <dbReference type="ARBA" id="ARBA00023125"/>
    </source>
</evidence>
<keyword evidence="5" id="KW-0804">Transcription</keyword>
<proteinExistence type="inferred from homology"/>
<evidence type="ECO:0000313" key="10">
    <source>
        <dbReference type="Proteomes" id="UP001149090"/>
    </source>
</evidence>
<comment type="caution">
    <text evidence="9">The sequence shown here is derived from an EMBL/GenBank/DDBJ whole genome shotgun (WGS) entry which is preliminary data.</text>
</comment>
<feature type="compositionally biased region" description="Acidic residues" evidence="7">
    <location>
        <begin position="17"/>
        <end position="45"/>
    </location>
</feature>
<dbReference type="SUPFAM" id="SSF57959">
    <property type="entry name" value="Leucine zipper domain"/>
    <property type="match status" value="1"/>
</dbReference>
<dbReference type="GO" id="GO:0003677">
    <property type="term" value="F:DNA binding"/>
    <property type="evidence" value="ECO:0007669"/>
    <property type="project" value="UniProtKB-KW"/>
</dbReference>
<dbReference type="InterPro" id="IPR004827">
    <property type="entry name" value="bZIP"/>
</dbReference>
<dbReference type="InterPro" id="IPR046347">
    <property type="entry name" value="bZIP_sf"/>
</dbReference>
<dbReference type="Pfam" id="PF00170">
    <property type="entry name" value="bZIP_1"/>
    <property type="match status" value="1"/>
</dbReference>
<keyword evidence="3" id="KW-0805">Transcription regulation</keyword>
<comment type="subcellular location">
    <subcellularLocation>
        <location evidence="1">Nucleus</location>
    </subcellularLocation>
</comment>